<dbReference type="PANTHER" id="PTHR11455">
    <property type="entry name" value="CRYPTOCHROME"/>
    <property type="match status" value="1"/>
</dbReference>
<comment type="cofactor">
    <cofactor evidence="2">
        <name>FAD</name>
        <dbReference type="ChEBI" id="CHEBI:57692"/>
    </cofactor>
</comment>
<dbReference type="Gene3D" id="3.40.50.620">
    <property type="entry name" value="HUPs"/>
    <property type="match status" value="1"/>
</dbReference>
<keyword evidence="8" id="KW-1185">Reference proteome</keyword>
<keyword evidence="5" id="KW-0157">Chromophore</keyword>
<dbReference type="InterPro" id="IPR006050">
    <property type="entry name" value="DNA_photolyase_N"/>
</dbReference>
<dbReference type="Pfam" id="PF00875">
    <property type="entry name" value="DNA_photolyase"/>
    <property type="match status" value="1"/>
</dbReference>
<dbReference type="InterPro" id="IPR014729">
    <property type="entry name" value="Rossmann-like_a/b/a_fold"/>
</dbReference>
<dbReference type="PRINTS" id="PR00147">
    <property type="entry name" value="DNAPHOTLYASE"/>
</dbReference>
<evidence type="ECO:0000313" key="8">
    <source>
        <dbReference type="Proteomes" id="UP000297741"/>
    </source>
</evidence>
<dbReference type="InterPro" id="IPR002081">
    <property type="entry name" value="Cryptochrome/DNA_photolyase_1"/>
</dbReference>
<reference evidence="7 8" key="1">
    <citation type="submission" date="2018-11" db="EMBL/GenBank/DDBJ databases">
        <title>Tabrizicola sp. isolated from sediment of alpine lake.</title>
        <authorList>
            <person name="Liu Z."/>
        </authorList>
    </citation>
    <scope>NUCLEOTIDE SEQUENCE [LARGE SCALE GENOMIC DNA]</scope>
    <source>
        <strain evidence="7 8">DRYC-M-16</strain>
    </source>
</reference>
<evidence type="ECO:0000256" key="4">
    <source>
        <dbReference type="ARBA" id="ARBA00022827"/>
    </source>
</evidence>
<dbReference type="PROSITE" id="PS51645">
    <property type="entry name" value="PHR_CRY_ALPHA_BETA"/>
    <property type="match status" value="1"/>
</dbReference>
<comment type="similarity">
    <text evidence="5">Belongs to the DNA photolyase family.</text>
</comment>
<evidence type="ECO:0000256" key="2">
    <source>
        <dbReference type="ARBA" id="ARBA00001974"/>
    </source>
</evidence>
<evidence type="ECO:0000256" key="5">
    <source>
        <dbReference type="RuleBase" id="RU004182"/>
    </source>
</evidence>
<protein>
    <submittedName>
        <fullName evidence="7">Deoxyribodipyrimidine photo-lyase</fullName>
    </submittedName>
</protein>
<feature type="domain" description="Photolyase/cryptochrome alpha/beta" evidence="6">
    <location>
        <begin position="4"/>
        <end position="130"/>
    </location>
</feature>
<dbReference type="Gene3D" id="1.10.579.10">
    <property type="entry name" value="DNA Cyclobutane Dipyrimidine Photolyase, subunit A, domain 3"/>
    <property type="match status" value="1"/>
</dbReference>
<keyword evidence="4 5" id="KW-0274">FAD</keyword>
<dbReference type="Proteomes" id="UP000297741">
    <property type="component" value="Unassembled WGS sequence"/>
</dbReference>
<dbReference type="InterPro" id="IPR005101">
    <property type="entry name" value="Cryptochr/Photolyase_FAD-bd"/>
</dbReference>
<dbReference type="InterPro" id="IPR036134">
    <property type="entry name" value="Crypto/Photolyase_FAD-like_sf"/>
</dbReference>
<name>A0ABY2KIP3_9RHOB</name>
<dbReference type="Pfam" id="PF03441">
    <property type="entry name" value="FAD_binding_7"/>
    <property type="match status" value="1"/>
</dbReference>
<evidence type="ECO:0000256" key="1">
    <source>
        <dbReference type="ARBA" id="ARBA00001932"/>
    </source>
</evidence>
<dbReference type="PANTHER" id="PTHR11455:SF9">
    <property type="entry name" value="CRYPTOCHROME CIRCADIAN CLOCK 5 ISOFORM X1"/>
    <property type="match status" value="1"/>
</dbReference>
<dbReference type="SUPFAM" id="SSF52425">
    <property type="entry name" value="Cryptochrome/photolyase, N-terminal domain"/>
    <property type="match status" value="1"/>
</dbReference>
<gene>
    <name evidence="7" type="ORF">EEB11_14735</name>
</gene>
<dbReference type="SUPFAM" id="SSF48173">
    <property type="entry name" value="Cryptochrome/photolyase FAD-binding domain"/>
    <property type="match status" value="1"/>
</dbReference>
<comment type="cofactor">
    <cofactor evidence="1">
        <name>(6R)-5,10-methylene-5,6,7,8-tetrahydrofolate</name>
        <dbReference type="ChEBI" id="CHEBI:15636"/>
    </cofactor>
</comment>
<dbReference type="Gene3D" id="1.25.40.80">
    <property type="match status" value="1"/>
</dbReference>
<keyword evidence="3 5" id="KW-0285">Flavoprotein</keyword>
<comment type="caution">
    <text evidence="7">The sequence shown here is derived from an EMBL/GenBank/DDBJ whole genome shotgun (WGS) entry which is preliminary data.</text>
</comment>
<evidence type="ECO:0000259" key="6">
    <source>
        <dbReference type="PROSITE" id="PS51645"/>
    </source>
</evidence>
<evidence type="ECO:0000256" key="3">
    <source>
        <dbReference type="ARBA" id="ARBA00022630"/>
    </source>
</evidence>
<organism evidence="7 8">
    <name type="scientific">Pseudotabrizicola sediminis</name>
    <dbReference type="NCBI Taxonomy" id="2486418"/>
    <lineage>
        <taxon>Bacteria</taxon>
        <taxon>Pseudomonadati</taxon>
        <taxon>Pseudomonadota</taxon>
        <taxon>Alphaproteobacteria</taxon>
        <taxon>Rhodobacterales</taxon>
        <taxon>Paracoccaceae</taxon>
        <taxon>Pseudotabrizicola</taxon>
    </lineage>
</organism>
<proteinExistence type="inferred from homology"/>
<dbReference type="EMBL" id="RPEM01000010">
    <property type="protein sequence ID" value="TGD42225.1"/>
    <property type="molecule type" value="Genomic_DNA"/>
</dbReference>
<dbReference type="RefSeq" id="WP_135432575.1">
    <property type="nucleotide sequence ID" value="NZ_RPEM01000010.1"/>
</dbReference>
<sequence>MTDAPLILWLRRDLRLMDSPLLTEAVRSGRPLIPLVILDPETEALGAAPKWRLGLGFAEFAKALGDIGSRLTFRRGPALEVLQGLIAETGAQGVWWHRLYDPASVARDTGVKATLKGQGIDARSFAGHLLFEPWEVETGTGGFYKVYTPFWKAVRNRPVPAPLPAPQALPAPADWPDSDDLDAWQMGAAMRRGAGVVGYHLQVGEAMAQERLDFFVANRLDTYATDRDLPATDGTSGLSENLTYGEISPARIWAAGWRAMQGGARGAETFLKELVWREFAYHLMHHTPHITHANWKPEWDAFPWREDNKDAEYWRRGLTGEPFVDAAMREMYVTGRMHNRARMIVASYLTKHLMTHWKVGLDWFADCLIDWDPASNAMGWQWASGSGPDSAPFFRIFNPATQVEKFDPKADYRHRFIAEIARDPSPMALSYFDAVPQAWRLDPKRPYPEPLVDLGEGRKRALAAYGARNS</sequence>
<evidence type="ECO:0000313" key="7">
    <source>
        <dbReference type="EMBL" id="TGD42225.1"/>
    </source>
</evidence>
<accession>A0ABY2KIP3</accession>
<dbReference type="InterPro" id="IPR036155">
    <property type="entry name" value="Crypto/Photolyase_N_sf"/>
</dbReference>